<evidence type="ECO:0000259" key="1">
    <source>
        <dbReference type="Pfam" id="PF01636"/>
    </source>
</evidence>
<dbReference type="EMBL" id="AM889285">
    <property type="protein sequence ID" value="CAP54703.1"/>
    <property type="molecule type" value="Genomic_DNA"/>
</dbReference>
<keyword evidence="3" id="KW-1185">Reference proteome</keyword>
<dbReference type="InterPro" id="IPR011009">
    <property type="entry name" value="Kinase-like_dom_sf"/>
</dbReference>
<dbReference type="KEGG" id="gdj:Gdia_1255"/>
<evidence type="ECO:0000313" key="3">
    <source>
        <dbReference type="Proteomes" id="UP000001176"/>
    </source>
</evidence>
<proteinExistence type="predicted"/>
<dbReference type="STRING" id="272568.GDI0760"/>
<dbReference type="eggNOG" id="COG0510">
    <property type="taxonomic scope" value="Bacteria"/>
</dbReference>
<dbReference type="Pfam" id="PF01636">
    <property type="entry name" value="APH"/>
    <property type="match status" value="1"/>
</dbReference>
<dbReference type="AlphaFoldDB" id="A9HAJ9"/>
<dbReference type="SUPFAM" id="SSF56112">
    <property type="entry name" value="Protein kinase-like (PK-like)"/>
    <property type="match status" value="1"/>
</dbReference>
<dbReference type="InterPro" id="IPR002575">
    <property type="entry name" value="Aminoglycoside_PTrfase"/>
</dbReference>
<accession>A9HAJ9</accession>
<feature type="domain" description="Aminoglycoside phosphotransferase" evidence="1">
    <location>
        <begin position="23"/>
        <end position="237"/>
    </location>
</feature>
<reference evidence="2 3" key="1">
    <citation type="journal article" date="2009" name="BMC Genomics">
        <title>Complete genome sequence of the sugarcane nitrogen-fixing endophyte Gluconacetobacter diazotrophicus Pal5.</title>
        <authorList>
            <person name="Bertalan M."/>
            <person name="Albano R."/>
            <person name="Padua V."/>
            <person name="Rouws L."/>
            <person name="Rojas C."/>
            <person name="Hemerly A."/>
            <person name="Teixeira K."/>
            <person name="Schwab S."/>
            <person name="Araujo J."/>
            <person name="Oliveira A."/>
            <person name="Franca L."/>
            <person name="Magalhaes V."/>
            <person name="Alqueres S."/>
            <person name="Cardoso A."/>
            <person name="Almeida W."/>
            <person name="Loureiro M.M."/>
            <person name="Nogueira E."/>
            <person name="Cidade D."/>
            <person name="Oliveira D."/>
            <person name="Simao T."/>
            <person name="Macedo J."/>
            <person name="Valadao A."/>
            <person name="Dreschsel M."/>
            <person name="Freitas F."/>
            <person name="Vidal M."/>
            <person name="Guedes H."/>
            <person name="Rodrigues E."/>
            <person name="Meneses C."/>
            <person name="Brioso P."/>
            <person name="Pozzer L."/>
            <person name="Figueiredo D."/>
            <person name="Montano H."/>
            <person name="Junior J."/>
            <person name="Filho G."/>
            <person name="Flores V."/>
            <person name="Ferreira B."/>
            <person name="Branco A."/>
            <person name="Gonzalez P."/>
            <person name="Guillobel H."/>
            <person name="Lemos M."/>
            <person name="Seibel L."/>
            <person name="Macedo J."/>
            <person name="Alves-Ferreira M."/>
            <person name="Sachetto-Martins G."/>
            <person name="Coelho A."/>
            <person name="Santos E."/>
            <person name="Amaral G."/>
            <person name="Neves A."/>
            <person name="Pacheco A.B."/>
            <person name="Carvalho D."/>
            <person name="Lery L."/>
            <person name="Bisch P."/>
            <person name="Rossle S.C."/>
            <person name="Urmenyi T."/>
            <person name="Kruger W.V."/>
            <person name="Martins O."/>
            <person name="Baldani J.I."/>
            <person name="Ferreira P.C."/>
        </authorList>
    </citation>
    <scope>NUCLEOTIDE SEQUENCE [LARGE SCALE GENOMIC DNA]</scope>
    <source>
        <strain evidence="3">ATCC 49037 / DSM 5601 / CCUG 37298 / CIP 103539 / LMG 7603 / PAl5</strain>
    </source>
</reference>
<dbReference type="KEGG" id="gdi:GDI0760"/>
<sequence length="283" mass="31068">MIVGQAHREAIRRISGWTPESFRVVRGGYTPAARYLVRNGKQQAFVKIATTLHTANLLRREIVAYRSLPEGTRPRLLGYDAESVNPILVIEDLSEAIWPPPWTDDRVSAALAAIEDLHGMRAELPTFDAVHGVDVRGWTCVQADPTPFLALGLASADWLARALPALIEAENACPTAGLSPTHWDLRSDNMCFLSGTVKLVDWAEACLSNPKLDMGFWLPSLAHEGGPPPEAILPDAPEVAAWVSGYFAARAGLANIPDAPFVRRVQREQLMTALPWVKRALRL</sequence>
<name>A9HAJ9_GLUDA</name>
<dbReference type="OrthoDB" id="3806873at2"/>
<evidence type="ECO:0000313" key="2">
    <source>
        <dbReference type="EMBL" id="CAP54703.1"/>
    </source>
</evidence>
<dbReference type="HOGENOM" id="CLU_982671_0_0_5"/>
<protein>
    <recommendedName>
        <fullName evidence="1">Aminoglycoside phosphotransferase domain-containing protein</fullName>
    </recommendedName>
</protein>
<organism evidence="2 3">
    <name type="scientific">Gluconacetobacter diazotrophicus (strain ATCC 49037 / DSM 5601 / CCUG 37298 / CIP 103539 / LMG 7603 / PAl5)</name>
    <dbReference type="NCBI Taxonomy" id="272568"/>
    <lineage>
        <taxon>Bacteria</taxon>
        <taxon>Pseudomonadati</taxon>
        <taxon>Pseudomonadota</taxon>
        <taxon>Alphaproteobacteria</taxon>
        <taxon>Acetobacterales</taxon>
        <taxon>Acetobacteraceae</taxon>
        <taxon>Gluconacetobacter</taxon>
    </lineage>
</organism>
<dbReference type="Gene3D" id="3.90.1200.10">
    <property type="match status" value="1"/>
</dbReference>
<gene>
    <name evidence="2" type="ordered locus">GDI0760</name>
</gene>
<dbReference type="RefSeq" id="WP_012223424.1">
    <property type="nucleotide sequence ID" value="NC_010125.1"/>
</dbReference>
<dbReference type="Proteomes" id="UP000001176">
    <property type="component" value="Chromosome"/>
</dbReference>